<dbReference type="Proteomes" id="UP000182259">
    <property type="component" value="Chromosome VI"/>
</dbReference>
<accession>A0A1L0DPV1</accession>
<evidence type="ECO:0000313" key="3">
    <source>
        <dbReference type="Proteomes" id="UP000182259"/>
    </source>
</evidence>
<feature type="chain" id="PRO_5012769457" evidence="1">
    <location>
        <begin position="28"/>
        <end position="67"/>
    </location>
</feature>
<organism evidence="2 3">
    <name type="scientific">Sungouiella intermedia</name>
    <dbReference type="NCBI Taxonomy" id="45354"/>
    <lineage>
        <taxon>Eukaryota</taxon>
        <taxon>Fungi</taxon>
        <taxon>Dikarya</taxon>
        <taxon>Ascomycota</taxon>
        <taxon>Saccharomycotina</taxon>
        <taxon>Pichiomycetes</taxon>
        <taxon>Metschnikowiaceae</taxon>
        <taxon>Sungouiella</taxon>
    </lineage>
</organism>
<feature type="signal peptide" evidence="1">
    <location>
        <begin position="1"/>
        <end position="27"/>
    </location>
</feature>
<keyword evidence="1" id="KW-0732">Signal</keyword>
<evidence type="ECO:0000313" key="2">
    <source>
        <dbReference type="EMBL" id="SGZ58612.1"/>
    </source>
</evidence>
<gene>
    <name evidence="2" type="ORF">SAMEA4029009_CIC11G00000003914</name>
</gene>
<dbReference type="EMBL" id="LT635769">
    <property type="protein sequence ID" value="SGZ58612.1"/>
    <property type="molecule type" value="Genomic_DNA"/>
</dbReference>
<proteinExistence type="predicted"/>
<name>A0A1L0DPV1_9ASCO</name>
<evidence type="ECO:0000256" key="1">
    <source>
        <dbReference type="SAM" id="SignalP"/>
    </source>
</evidence>
<protein>
    <submittedName>
        <fullName evidence="2">CIC11C00000003914</fullName>
    </submittedName>
</protein>
<dbReference type="AlphaFoldDB" id="A0A1L0DPV1"/>
<reference evidence="2 3" key="1">
    <citation type="submission" date="2016-10" db="EMBL/GenBank/DDBJ databases">
        <authorList>
            <person name="de Groot N.N."/>
        </authorList>
    </citation>
    <scope>NUCLEOTIDE SEQUENCE [LARGE SCALE GENOMIC DNA]</scope>
    <source>
        <strain evidence="2 3">PYCC 4715</strain>
    </source>
</reference>
<sequence length="67" mass="7347">MVLCQTAFQTPIVIVGLLECLLSLTDSNNLAYLGNSALDMGIYDGPTRLRIVVGNNEIPPQSQVWIR</sequence>